<feature type="binding site" evidence="9">
    <location>
        <position position="215"/>
    </location>
    <ligand>
        <name>substrate</name>
    </ligand>
</feature>
<feature type="binding site" evidence="10">
    <location>
        <position position="336"/>
    </location>
    <ligand>
        <name>NAD(+)</name>
        <dbReference type="ChEBI" id="CHEBI:57540"/>
    </ligand>
</feature>
<dbReference type="InterPro" id="IPR036220">
    <property type="entry name" value="UDP-Glc/GDP-Man_DH_C_sf"/>
</dbReference>
<keyword evidence="5 7" id="KW-0520">NAD</keyword>
<organism evidence="12 13">
    <name type="scientific">Paenibacillus hemerocallicola</name>
    <dbReference type="NCBI Taxonomy" id="1172614"/>
    <lineage>
        <taxon>Bacteria</taxon>
        <taxon>Bacillati</taxon>
        <taxon>Bacillota</taxon>
        <taxon>Bacilli</taxon>
        <taxon>Bacillales</taxon>
        <taxon>Paenibacillaceae</taxon>
        <taxon>Paenibacillus</taxon>
    </lineage>
</organism>
<dbReference type="InterPro" id="IPR014027">
    <property type="entry name" value="UDP-Glc/GDP-Man_DH_C"/>
</dbReference>
<dbReference type="InterPro" id="IPR028357">
    <property type="entry name" value="UDPglc_DH_bac"/>
</dbReference>
<comment type="pathway">
    <text evidence="1">Nucleotide-sugar biosynthesis; UDP-alpha-D-glucuronate biosynthesis; UDP-alpha-D-glucuronate from UDP-alpha-D-glucose: step 1/1.</text>
</comment>
<dbReference type="Gene3D" id="1.20.5.170">
    <property type="match status" value="1"/>
</dbReference>
<evidence type="ECO:0000256" key="8">
    <source>
        <dbReference type="PIRSR" id="PIRSR500134-1"/>
    </source>
</evidence>
<dbReference type="InterPro" id="IPR017476">
    <property type="entry name" value="UDP-Glc/GDP-Man"/>
</dbReference>
<feature type="binding site" evidence="10">
    <location>
        <position position="42"/>
    </location>
    <ligand>
        <name>NAD(+)</name>
        <dbReference type="ChEBI" id="CHEBI:57540"/>
    </ligand>
</feature>
<feature type="binding site" evidence="10">
    <location>
        <position position="166"/>
    </location>
    <ligand>
        <name>NAD(+)</name>
        <dbReference type="ChEBI" id="CHEBI:57540"/>
    </ligand>
</feature>
<dbReference type="GO" id="GO:0003979">
    <property type="term" value="F:UDP-glucose 6-dehydrogenase activity"/>
    <property type="evidence" value="ECO:0007669"/>
    <property type="project" value="UniProtKB-EC"/>
</dbReference>
<dbReference type="Proteomes" id="UP000307943">
    <property type="component" value="Unassembled WGS sequence"/>
</dbReference>
<dbReference type="Gene3D" id="3.40.50.720">
    <property type="entry name" value="NAD(P)-binding Rossmann-like Domain"/>
    <property type="match status" value="2"/>
</dbReference>
<dbReference type="AlphaFoldDB" id="A0A5C4TDK7"/>
<name>A0A5C4TDK7_9BACL</name>
<feature type="binding site" evidence="9">
    <location>
        <begin position="163"/>
        <end position="166"/>
    </location>
    <ligand>
        <name>substrate</name>
    </ligand>
</feature>
<comment type="catalytic activity">
    <reaction evidence="6 7">
        <text>UDP-alpha-D-glucose + 2 NAD(+) + H2O = UDP-alpha-D-glucuronate + 2 NADH + 3 H(+)</text>
        <dbReference type="Rhea" id="RHEA:23596"/>
        <dbReference type="ChEBI" id="CHEBI:15377"/>
        <dbReference type="ChEBI" id="CHEBI:15378"/>
        <dbReference type="ChEBI" id="CHEBI:57540"/>
        <dbReference type="ChEBI" id="CHEBI:57945"/>
        <dbReference type="ChEBI" id="CHEBI:58052"/>
        <dbReference type="ChEBI" id="CHEBI:58885"/>
        <dbReference type="EC" id="1.1.1.22"/>
    </reaction>
</comment>
<dbReference type="PIRSF" id="PIRSF000124">
    <property type="entry name" value="UDPglc_GDPman_dh"/>
    <property type="match status" value="1"/>
</dbReference>
<dbReference type="InterPro" id="IPR014026">
    <property type="entry name" value="UDP-Glc/GDP-Man_DH_dimer"/>
</dbReference>
<feature type="domain" description="UDP-glucose/GDP-mannose dehydrogenase C-terminal" evidence="11">
    <location>
        <begin position="322"/>
        <end position="430"/>
    </location>
</feature>
<evidence type="ECO:0000256" key="6">
    <source>
        <dbReference type="ARBA" id="ARBA00047473"/>
    </source>
</evidence>
<evidence type="ECO:0000313" key="12">
    <source>
        <dbReference type="EMBL" id="TNJ66587.1"/>
    </source>
</evidence>
<feature type="binding site" evidence="10">
    <location>
        <position position="276"/>
    </location>
    <ligand>
        <name>NAD(+)</name>
        <dbReference type="ChEBI" id="CHEBI:57540"/>
    </ligand>
</feature>
<dbReference type="EC" id="1.1.1.22" evidence="3 7"/>
<dbReference type="OrthoDB" id="9803238at2"/>
<comment type="similarity">
    <text evidence="2 7">Belongs to the UDP-glucose/GDP-mannose dehydrogenase family.</text>
</comment>
<dbReference type="SUPFAM" id="SSF48179">
    <property type="entry name" value="6-phosphogluconate dehydrogenase C-terminal domain-like"/>
    <property type="match status" value="1"/>
</dbReference>
<feature type="binding site" evidence="10">
    <location>
        <position position="93"/>
    </location>
    <ligand>
        <name>NAD(+)</name>
        <dbReference type="ChEBI" id="CHEBI:57540"/>
    </ligand>
</feature>
<dbReference type="GO" id="GO:0006065">
    <property type="term" value="P:UDP-glucuronate biosynthetic process"/>
    <property type="evidence" value="ECO:0007669"/>
    <property type="project" value="UniProtKB-UniPathway"/>
</dbReference>
<dbReference type="SUPFAM" id="SSF51735">
    <property type="entry name" value="NAD(P)-binding Rossmann-fold domains"/>
    <property type="match status" value="1"/>
</dbReference>
<dbReference type="SUPFAM" id="SSF52413">
    <property type="entry name" value="UDP-glucose/GDP-mannose dehydrogenase C-terminal domain"/>
    <property type="match status" value="1"/>
</dbReference>
<evidence type="ECO:0000256" key="1">
    <source>
        <dbReference type="ARBA" id="ARBA00004701"/>
    </source>
</evidence>
<dbReference type="InterPro" id="IPR036291">
    <property type="entry name" value="NAD(P)-bd_dom_sf"/>
</dbReference>
<dbReference type="UniPathway" id="UPA00038">
    <property type="reaction ID" value="UER00491"/>
</dbReference>
<dbReference type="PANTHER" id="PTHR43750:SF1">
    <property type="entry name" value="GDP-MANNOSE 6-DEHYDROGENASE"/>
    <property type="match status" value="1"/>
</dbReference>
<dbReference type="PIRSF" id="PIRSF500134">
    <property type="entry name" value="UDPglc_DH_bac"/>
    <property type="match status" value="1"/>
</dbReference>
<feature type="binding site" evidence="9">
    <location>
        <position position="270"/>
    </location>
    <ligand>
        <name>substrate</name>
    </ligand>
</feature>
<dbReference type="EMBL" id="VDCQ01000010">
    <property type="protein sequence ID" value="TNJ66587.1"/>
    <property type="molecule type" value="Genomic_DNA"/>
</dbReference>
<reference evidence="12 13" key="1">
    <citation type="submission" date="2019-05" db="EMBL/GenBank/DDBJ databases">
        <title>We sequenced the genome of Paenibacillus hemerocallicola KCTC 33185 for further insight into its adaptation and study the phylogeny of Paenibacillus.</title>
        <authorList>
            <person name="Narsing Rao M.P."/>
        </authorList>
    </citation>
    <scope>NUCLEOTIDE SEQUENCE [LARGE SCALE GENOMIC DNA]</scope>
    <source>
        <strain evidence="12 13">KCTC 33185</strain>
    </source>
</reference>
<dbReference type="GO" id="GO:0051287">
    <property type="term" value="F:NAD binding"/>
    <property type="evidence" value="ECO:0007669"/>
    <property type="project" value="InterPro"/>
</dbReference>
<feature type="active site" description="Nucleophile" evidence="8">
    <location>
        <position position="273"/>
    </location>
</feature>
<evidence type="ECO:0000256" key="4">
    <source>
        <dbReference type="ARBA" id="ARBA00023002"/>
    </source>
</evidence>
<sequence>MTNDQTSHTVAVIGLGYVGCVSAGCLAHMGHRVIGVDVNGTKVQLINEGLPTIIEEGIASLIMEQSGKGRLSATTDLSLALEQSDICMICVGTPSNKHGEPDLSHLWSVARQIKEAIAKRDRFLTVVVRSTVPPGTGSAIESVLAKSGKRVGLDFAVVSNPEFLREGSSVEDYFNPPYTLLGTGNETALTALRRVYGGVRAPIVETDREIGEMIKYVNNSYHALKVVFANEIGAVSHSLGIDPRKVMELFCLDRQLNVSSAYLNPGFAYGGSCLPKDVRAIASIARSLNVETAVLPAIERSNAMHIDRALELIAAEGLTRIGVLGLAFKKGTDDLRESPIVKLLERLIGKGYDIRIHDRNVEDSRLIGANKEYMESVVPHLIRLMEPDLEKLKRHSDLIVVAQKNEQYIEFVHNALDTKIVIDLVGISDSLTGFNNYKGLLW</sequence>
<evidence type="ECO:0000256" key="5">
    <source>
        <dbReference type="ARBA" id="ARBA00023027"/>
    </source>
</evidence>
<dbReference type="Pfam" id="PF00984">
    <property type="entry name" value="UDPG_MGDP_dh"/>
    <property type="match status" value="1"/>
</dbReference>
<dbReference type="InterPro" id="IPR001732">
    <property type="entry name" value="UDP-Glc/GDP-Man_DH_N"/>
</dbReference>
<dbReference type="SMART" id="SM00984">
    <property type="entry name" value="UDPG_MGDP_dh_C"/>
    <property type="match status" value="1"/>
</dbReference>
<feature type="binding site" evidence="9">
    <location>
        <begin position="262"/>
        <end position="266"/>
    </location>
    <ligand>
        <name>substrate</name>
    </ligand>
</feature>
<accession>A0A5C4TDK7</accession>
<proteinExistence type="inferred from homology"/>
<evidence type="ECO:0000256" key="9">
    <source>
        <dbReference type="PIRSR" id="PIRSR500134-2"/>
    </source>
</evidence>
<keyword evidence="4 7" id="KW-0560">Oxidoreductase</keyword>
<evidence type="ECO:0000256" key="7">
    <source>
        <dbReference type="PIRNR" id="PIRNR000124"/>
    </source>
</evidence>
<dbReference type="Pfam" id="PF03720">
    <property type="entry name" value="UDPG_MGDP_dh_C"/>
    <property type="match status" value="1"/>
</dbReference>
<dbReference type="PANTHER" id="PTHR43750">
    <property type="entry name" value="UDP-GLUCOSE 6-DEHYDROGENASE TUAD"/>
    <property type="match status" value="1"/>
</dbReference>
<comment type="caution">
    <text evidence="12">The sequence shown here is derived from an EMBL/GenBank/DDBJ whole genome shotgun (WGS) entry which is preliminary data.</text>
</comment>
<evidence type="ECO:0000256" key="10">
    <source>
        <dbReference type="PIRSR" id="PIRSR500134-3"/>
    </source>
</evidence>
<protein>
    <recommendedName>
        <fullName evidence="3 7">UDP-glucose 6-dehydrogenase</fullName>
        <ecNumber evidence="3 7">1.1.1.22</ecNumber>
    </recommendedName>
</protein>
<dbReference type="InterPro" id="IPR008927">
    <property type="entry name" value="6-PGluconate_DH-like_C_sf"/>
</dbReference>
<feature type="binding site" evidence="10">
    <location>
        <position position="37"/>
    </location>
    <ligand>
        <name>NAD(+)</name>
        <dbReference type="ChEBI" id="CHEBI:57540"/>
    </ligand>
</feature>
<gene>
    <name evidence="12" type="ORF">FE784_09725</name>
</gene>
<dbReference type="NCBIfam" id="TIGR03026">
    <property type="entry name" value="NDP-sugDHase"/>
    <property type="match status" value="1"/>
</dbReference>
<dbReference type="GO" id="GO:0000271">
    <property type="term" value="P:polysaccharide biosynthetic process"/>
    <property type="evidence" value="ECO:0007669"/>
    <property type="project" value="InterPro"/>
</dbReference>
<feature type="binding site" evidence="9">
    <location>
        <position position="329"/>
    </location>
    <ligand>
        <name>substrate</name>
    </ligand>
</feature>
<dbReference type="Pfam" id="PF03721">
    <property type="entry name" value="UDPG_MGDP_dh_N"/>
    <property type="match status" value="1"/>
</dbReference>
<evidence type="ECO:0000256" key="2">
    <source>
        <dbReference type="ARBA" id="ARBA00006601"/>
    </source>
</evidence>
<feature type="binding site" evidence="10">
    <location>
        <position position="131"/>
    </location>
    <ligand>
        <name>NAD(+)</name>
        <dbReference type="ChEBI" id="CHEBI:57540"/>
    </ligand>
</feature>
<keyword evidence="13" id="KW-1185">Reference proteome</keyword>
<evidence type="ECO:0000259" key="11">
    <source>
        <dbReference type="SMART" id="SM00984"/>
    </source>
</evidence>
<evidence type="ECO:0000313" key="13">
    <source>
        <dbReference type="Proteomes" id="UP000307943"/>
    </source>
</evidence>
<evidence type="ECO:0000256" key="3">
    <source>
        <dbReference type="ARBA" id="ARBA00012954"/>
    </source>
</evidence>